<evidence type="ECO:0000256" key="3">
    <source>
        <dbReference type="ARBA" id="ARBA00013190"/>
    </source>
</evidence>
<dbReference type="SUPFAM" id="SSF51735">
    <property type="entry name" value="NAD(P)-binding Rossmann-fold domains"/>
    <property type="match status" value="1"/>
</dbReference>
<dbReference type="RefSeq" id="WP_218876255.1">
    <property type="nucleotide sequence ID" value="NZ_CP059163.1"/>
</dbReference>
<dbReference type="PROSITE" id="PS00059">
    <property type="entry name" value="ADH_ZINC"/>
    <property type="match status" value="1"/>
</dbReference>
<evidence type="ECO:0000256" key="2">
    <source>
        <dbReference type="ARBA" id="ARBA00008072"/>
    </source>
</evidence>
<dbReference type="SUPFAM" id="SSF50129">
    <property type="entry name" value="GroES-like"/>
    <property type="match status" value="1"/>
</dbReference>
<dbReference type="InterPro" id="IPR013154">
    <property type="entry name" value="ADH-like_N"/>
</dbReference>
<organism evidence="12 13">
    <name type="scientific">Nocardioides marinisabuli</name>
    <dbReference type="NCBI Taxonomy" id="419476"/>
    <lineage>
        <taxon>Bacteria</taxon>
        <taxon>Bacillati</taxon>
        <taxon>Actinomycetota</taxon>
        <taxon>Actinomycetes</taxon>
        <taxon>Propionibacteriales</taxon>
        <taxon>Nocardioidaceae</taxon>
        <taxon>Nocardioides</taxon>
    </lineage>
</organism>
<evidence type="ECO:0000256" key="4">
    <source>
        <dbReference type="ARBA" id="ARBA00022723"/>
    </source>
</evidence>
<evidence type="ECO:0000256" key="8">
    <source>
        <dbReference type="ARBA" id="ARBA00049243"/>
    </source>
</evidence>
<dbReference type="EC" id="1.1.1.1" evidence="3"/>
<evidence type="ECO:0000256" key="1">
    <source>
        <dbReference type="ARBA" id="ARBA00001947"/>
    </source>
</evidence>
<accession>A0A7Y9F048</accession>
<reference evidence="12 13" key="1">
    <citation type="submission" date="2020-07" db="EMBL/GenBank/DDBJ databases">
        <title>Sequencing the genomes of 1000 actinobacteria strains.</title>
        <authorList>
            <person name="Klenk H.-P."/>
        </authorList>
    </citation>
    <scope>NUCLEOTIDE SEQUENCE [LARGE SCALE GENOMIC DNA]</scope>
    <source>
        <strain evidence="12 13">DSM 18965</strain>
    </source>
</reference>
<dbReference type="EMBL" id="JACCBE010000001">
    <property type="protein sequence ID" value="NYD57152.1"/>
    <property type="molecule type" value="Genomic_DNA"/>
</dbReference>
<dbReference type="Gene3D" id="3.90.180.10">
    <property type="entry name" value="Medium-chain alcohol dehydrogenases, catalytic domain"/>
    <property type="match status" value="1"/>
</dbReference>
<evidence type="ECO:0000256" key="5">
    <source>
        <dbReference type="ARBA" id="ARBA00022833"/>
    </source>
</evidence>
<keyword evidence="5 9" id="KW-0862">Zinc</keyword>
<dbReference type="Pfam" id="PF00107">
    <property type="entry name" value="ADH_zinc_N"/>
    <property type="match status" value="1"/>
</dbReference>
<keyword evidence="4 9" id="KW-0479">Metal-binding</keyword>
<dbReference type="InterPro" id="IPR013149">
    <property type="entry name" value="ADH-like_C"/>
</dbReference>
<dbReference type="InterPro" id="IPR002328">
    <property type="entry name" value="ADH_Zn_CS"/>
</dbReference>
<dbReference type="Proteomes" id="UP000516957">
    <property type="component" value="Unassembled WGS sequence"/>
</dbReference>
<protein>
    <recommendedName>
        <fullName evidence="3">alcohol dehydrogenase</fullName>
        <ecNumber evidence="3">1.1.1.1</ecNumber>
    </recommendedName>
</protein>
<evidence type="ECO:0000313" key="13">
    <source>
        <dbReference type="Proteomes" id="UP000516957"/>
    </source>
</evidence>
<evidence type="ECO:0000256" key="9">
    <source>
        <dbReference type="RuleBase" id="RU361277"/>
    </source>
</evidence>
<evidence type="ECO:0000259" key="11">
    <source>
        <dbReference type="Pfam" id="PF08240"/>
    </source>
</evidence>
<evidence type="ECO:0000259" key="10">
    <source>
        <dbReference type="Pfam" id="PF00107"/>
    </source>
</evidence>
<keyword evidence="6 12" id="KW-0560">Oxidoreductase</keyword>
<comment type="caution">
    <text evidence="12">The sequence shown here is derived from an EMBL/GenBank/DDBJ whole genome shotgun (WGS) entry which is preliminary data.</text>
</comment>
<gene>
    <name evidence="12" type="ORF">BKA08_001390</name>
</gene>
<evidence type="ECO:0000256" key="7">
    <source>
        <dbReference type="ARBA" id="ARBA00049164"/>
    </source>
</evidence>
<dbReference type="AlphaFoldDB" id="A0A7Y9F048"/>
<evidence type="ECO:0000313" key="12">
    <source>
        <dbReference type="EMBL" id="NYD57152.1"/>
    </source>
</evidence>
<comment type="cofactor">
    <cofactor evidence="1 9">
        <name>Zn(2+)</name>
        <dbReference type="ChEBI" id="CHEBI:29105"/>
    </cofactor>
</comment>
<sequence length="317" mass="32159">MKVSGAGLCHTDVSVLHGPQRPTPALTLGHETAGTIAAMGSAVTGWSEGDPVLVCLVWACGTCRACLDGRDNVCSTSATAIGTPPCPGLGPAGGMAEYMKAPARHLEPLGTLDPVTAGPLADAGLTPMHAINGARHRLGAHSTALVLGAGGLGHIAVQILKATTDARIVAVDVSRDKLETATLAGADEVLLNGAEVVSGIRELTDGHGVDAAFDFVGSQATLDVAAQSMACDGALRLVGAGGGTVTYPSIPRPRSLAWGVDVRRSYTGTRDDQRQVLHLAQIGSIAVETVLYTLDEGPAAFADLLNGDVTGRAVLVP</sequence>
<dbReference type="GO" id="GO:0004022">
    <property type="term" value="F:alcohol dehydrogenase (NAD+) activity"/>
    <property type="evidence" value="ECO:0007669"/>
    <property type="project" value="UniProtKB-EC"/>
</dbReference>
<dbReference type="Pfam" id="PF08240">
    <property type="entry name" value="ADH_N"/>
    <property type="match status" value="1"/>
</dbReference>
<dbReference type="InterPro" id="IPR036291">
    <property type="entry name" value="NAD(P)-bd_dom_sf"/>
</dbReference>
<comment type="catalytic activity">
    <reaction evidence="8">
        <text>a primary alcohol + NAD(+) = an aldehyde + NADH + H(+)</text>
        <dbReference type="Rhea" id="RHEA:10736"/>
        <dbReference type="ChEBI" id="CHEBI:15378"/>
        <dbReference type="ChEBI" id="CHEBI:15734"/>
        <dbReference type="ChEBI" id="CHEBI:17478"/>
        <dbReference type="ChEBI" id="CHEBI:57540"/>
        <dbReference type="ChEBI" id="CHEBI:57945"/>
        <dbReference type="EC" id="1.1.1.1"/>
    </reaction>
</comment>
<comment type="similarity">
    <text evidence="2 9">Belongs to the zinc-containing alcohol dehydrogenase family.</text>
</comment>
<keyword evidence="13" id="KW-1185">Reference proteome</keyword>
<comment type="catalytic activity">
    <reaction evidence="7">
        <text>a secondary alcohol + NAD(+) = a ketone + NADH + H(+)</text>
        <dbReference type="Rhea" id="RHEA:10740"/>
        <dbReference type="ChEBI" id="CHEBI:15378"/>
        <dbReference type="ChEBI" id="CHEBI:17087"/>
        <dbReference type="ChEBI" id="CHEBI:35681"/>
        <dbReference type="ChEBI" id="CHEBI:57540"/>
        <dbReference type="ChEBI" id="CHEBI:57945"/>
        <dbReference type="EC" id="1.1.1.1"/>
    </reaction>
</comment>
<dbReference type="PANTHER" id="PTHR42940:SF8">
    <property type="entry name" value="VACUOLAR PROTEIN SORTING-ASSOCIATED PROTEIN 11"/>
    <property type="match status" value="1"/>
</dbReference>
<dbReference type="GO" id="GO:0008270">
    <property type="term" value="F:zinc ion binding"/>
    <property type="evidence" value="ECO:0007669"/>
    <property type="project" value="InterPro"/>
</dbReference>
<dbReference type="Gene3D" id="3.40.50.720">
    <property type="entry name" value="NAD(P)-binding Rossmann-like Domain"/>
    <property type="match status" value="1"/>
</dbReference>
<proteinExistence type="inferred from homology"/>
<feature type="domain" description="Alcohol dehydrogenase-like C-terminal" evidence="10">
    <location>
        <begin position="151"/>
        <end position="280"/>
    </location>
</feature>
<evidence type="ECO:0000256" key="6">
    <source>
        <dbReference type="ARBA" id="ARBA00023002"/>
    </source>
</evidence>
<feature type="domain" description="Alcohol dehydrogenase-like N-terminal" evidence="11">
    <location>
        <begin position="2"/>
        <end position="109"/>
    </location>
</feature>
<name>A0A7Y9F048_9ACTN</name>
<dbReference type="InterPro" id="IPR011032">
    <property type="entry name" value="GroES-like_sf"/>
</dbReference>
<dbReference type="PANTHER" id="PTHR42940">
    <property type="entry name" value="ALCOHOL DEHYDROGENASE 1-RELATED"/>
    <property type="match status" value="1"/>
</dbReference>